<name>A0A5N6PPF9_9ASTR</name>
<dbReference type="EMBL" id="SZYD01000003">
    <property type="protein sequence ID" value="KAD6795824.1"/>
    <property type="molecule type" value="Genomic_DNA"/>
</dbReference>
<sequence length="114" mass="12829">MSLTLNVQKDSIRYHCEVRKQGKEEELANCVLAQNRHKSCARTGISPVQEQAEVLCKNRPADCVSPVKEILCMYKLSTSGCMIETVDFGQQARGRTQGLPIQELAFLMRLKKDS</sequence>
<keyword evidence="2" id="KW-1185">Reference proteome</keyword>
<comment type="caution">
    <text evidence="1">The sequence shown here is derived from an EMBL/GenBank/DDBJ whole genome shotgun (WGS) entry which is preliminary data.</text>
</comment>
<proteinExistence type="predicted"/>
<evidence type="ECO:0000313" key="1">
    <source>
        <dbReference type="EMBL" id="KAD6795824.1"/>
    </source>
</evidence>
<gene>
    <name evidence="1" type="ORF">E3N88_06720</name>
</gene>
<reference evidence="1 2" key="1">
    <citation type="submission" date="2019-05" db="EMBL/GenBank/DDBJ databases">
        <title>Mikania micrantha, genome provides insights into the molecular mechanism of rapid growth.</title>
        <authorList>
            <person name="Liu B."/>
        </authorList>
    </citation>
    <scope>NUCLEOTIDE SEQUENCE [LARGE SCALE GENOMIC DNA]</scope>
    <source>
        <strain evidence="1">NLD-2019</strain>
        <tissue evidence="1">Leaf</tissue>
    </source>
</reference>
<evidence type="ECO:0000313" key="2">
    <source>
        <dbReference type="Proteomes" id="UP000326396"/>
    </source>
</evidence>
<dbReference type="AlphaFoldDB" id="A0A5N6PPF9"/>
<organism evidence="1 2">
    <name type="scientific">Mikania micrantha</name>
    <name type="common">bitter vine</name>
    <dbReference type="NCBI Taxonomy" id="192012"/>
    <lineage>
        <taxon>Eukaryota</taxon>
        <taxon>Viridiplantae</taxon>
        <taxon>Streptophyta</taxon>
        <taxon>Embryophyta</taxon>
        <taxon>Tracheophyta</taxon>
        <taxon>Spermatophyta</taxon>
        <taxon>Magnoliopsida</taxon>
        <taxon>eudicotyledons</taxon>
        <taxon>Gunneridae</taxon>
        <taxon>Pentapetalae</taxon>
        <taxon>asterids</taxon>
        <taxon>campanulids</taxon>
        <taxon>Asterales</taxon>
        <taxon>Asteraceae</taxon>
        <taxon>Asteroideae</taxon>
        <taxon>Heliantheae alliance</taxon>
        <taxon>Eupatorieae</taxon>
        <taxon>Mikania</taxon>
    </lineage>
</organism>
<dbReference type="Proteomes" id="UP000326396">
    <property type="component" value="Linkage Group LG11"/>
</dbReference>
<protein>
    <submittedName>
        <fullName evidence="1">Uncharacterized protein</fullName>
    </submittedName>
</protein>
<accession>A0A5N6PPF9</accession>